<dbReference type="GO" id="GO:0009024">
    <property type="term" value="F:tagatose-6-phosphate kinase activity"/>
    <property type="evidence" value="ECO:0007669"/>
    <property type="project" value="UniProtKB-EC"/>
</dbReference>
<dbReference type="InterPro" id="IPR022463">
    <property type="entry name" value="1-PFruKinase"/>
</dbReference>
<evidence type="ECO:0000256" key="3">
    <source>
        <dbReference type="ARBA" id="ARBA00022741"/>
    </source>
</evidence>
<gene>
    <name evidence="10" type="ORF">AKG39_07815</name>
</gene>
<feature type="domain" description="Carbohydrate kinase PfkB" evidence="9">
    <location>
        <begin position="14"/>
        <end position="286"/>
    </location>
</feature>
<dbReference type="UniPathway" id="UPA00704">
    <property type="reaction ID" value="UER00715"/>
</dbReference>
<evidence type="ECO:0000313" key="10">
    <source>
        <dbReference type="EMBL" id="KNZ42192.1"/>
    </source>
</evidence>
<dbReference type="GO" id="GO:0008662">
    <property type="term" value="F:1-phosphofructokinase activity"/>
    <property type="evidence" value="ECO:0007669"/>
    <property type="project" value="UniProtKB-UniRule"/>
</dbReference>
<sequence length="305" mass="33306">MIFTVTFNPSLDYIVGLEEFHEGEVNRSEWEHIFPGGKGINVSMVLKNLAIGNVALGFVGGFTGKEIQRRVKAFGCYTDFVKLKSGISRINVKVKANKESEINGQGPNITKKELGRLFEKLELIKKGDVLVLAGSIPKALPEDTYENIMKHLENRGIKIVVDATGELLLKVIKYQPFLIKPNKQELGEIFGVTLKNREDIIDAAKRLQEMGSQNVLISMAGDGAILIGENARVYEMKAPKGIVKNSVGAGDSMVAGFLAGYLLDGDLWEAFRMGVATGSASAFSEALATKDEILKMLGQLPEKES</sequence>
<comment type="catalytic activity">
    <reaction evidence="7">
        <text>D-tagatofuranose 6-phosphate + ATP = D-tagatofuranose 1,6-bisphosphate + ADP + H(+)</text>
        <dbReference type="Rhea" id="RHEA:12420"/>
        <dbReference type="ChEBI" id="CHEBI:15378"/>
        <dbReference type="ChEBI" id="CHEBI:30616"/>
        <dbReference type="ChEBI" id="CHEBI:58694"/>
        <dbReference type="ChEBI" id="CHEBI:58695"/>
        <dbReference type="ChEBI" id="CHEBI:456216"/>
        <dbReference type="EC" id="2.7.1.144"/>
    </reaction>
</comment>
<dbReference type="PROSITE" id="PS00584">
    <property type="entry name" value="PFKB_KINASES_2"/>
    <property type="match status" value="1"/>
</dbReference>
<dbReference type="PIRSF" id="PIRSF000535">
    <property type="entry name" value="1PFK/6PFK/LacC"/>
    <property type="match status" value="1"/>
</dbReference>
<dbReference type="Pfam" id="PF00294">
    <property type="entry name" value="PfkB"/>
    <property type="match status" value="1"/>
</dbReference>
<dbReference type="GO" id="GO:0005988">
    <property type="term" value="P:lactose metabolic process"/>
    <property type="evidence" value="ECO:0007669"/>
    <property type="project" value="UniProtKB-KW"/>
</dbReference>
<keyword evidence="7" id="KW-0423">Lactose metabolism</keyword>
<dbReference type="EMBL" id="LGYO01000018">
    <property type="protein sequence ID" value="KNZ42192.1"/>
    <property type="molecule type" value="Genomic_DNA"/>
</dbReference>
<evidence type="ECO:0000256" key="7">
    <source>
        <dbReference type="PIRNR" id="PIRNR000535"/>
    </source>
</evidence>
<dbReference type="OrthoDB" id="9801219at2"/>
<dbReference type="PATRIC" id="fig|52689.4.peg.687"/>
<dbReference type="PANTHER" id="PTHR46566:SF1">
    <property type="entry name" value="1-PHOSPHOFRUCTOKINASE"/>
    <property type="match status" value="1"/>
</dbReference>
<dbReference type="GO" id="GO:0005524">
    <property type="term" value="F:ATP binding"/>
    <property type="evidence" value="ECO:0007669"/>
    <property type="project" value="UniProtKB-UniRule"/>
</dbReference>
<comment type="similarity">
    <text evidence="1">Belongs to the carbohydrate kinase pfkB family.</text>
</comment>
<comment type="pathway">
    <text evidence="7">Carbohydrate metabolism; D-tagatose 6-phosphate degradation; D-glyceraldehyde 3-phosphate and glycerone phosphate from D-tagatose 6-phosphate: step 1/2.</text>
</comment>
<dbReference type="Gene3D" id="3.40.1190.20">
    <property type="match status" value="1"/>
</dbReference>
<proteinExistence type="inferred from homology"/>
<evidence type="ECO:0000313" key="11">
    <source>
        <dbReference type="Proteomes" id="UP000036873"/>
    </source>
</evidence>
<organism evidence="10 11">
    <name type="scientific">Acetobacterium bakii</name>
    <dbReference type="NCBI Taxonomy" id="52689"/>
    <lineage>
        <taxon>Bacteria</taxon>
        <taxon>Bacillati</taxon>
        <taxon>Bacillota</taxon>
        <taxon>Clostridia</taxon>
        <taxon>Eubacteriales</taxon>
        <taxon>Eubacteriaceae</taxon>
        <taxon>Acetobacterium</taxon>
    </lineage>
</organism>
<dbReference type="STRING" id="52689.AKG39_07815"/>
<keyword evidence="4 8" id="KW-0418">Kinase</keyword>
<dbReference type="RefSeq" id="WP_050739828.1">
    <property type="nucleotide sequence ID" value="NZ_LGYO01000018.1"/>
</dbReference>
<evidence type="ECO:0000256" key="5">
    <source>
        <dbReference type="ARBA" id="ARBA00022840"/>
    </source>
</evidence>
<dbReference type="GO" id="GO:0005829">
    <property type="term" value="C:cytosol"/>
    <property type="evidence" value="ECO:0007669"/>
    <property type="project" value="TreeGrafter"/>
</dbReference>
<evidence type="ECO:0000256" key="2">
    <source>
        <dbReference type="ARBA" id="ARBA00022679"/>
    </source>
</evidence>
<dbReference type="CDD" id="cd01164">
    <property type="entry name" value="FruK_PfkB_like"/>
    <property type="match status" value="1"/>
</dbReference>
<dbReference type="InterPro" id="IPR017583">
    <property type="entry name" value="Tagatose/fructose_Pkinase"/>
</dbReference>
<dbReference type="GO" id="GO:2001059">
    <property type="term" value="P:D-tagatose 6-phosphate catabolic process"/>
    <property type="evidence" value="ECO:0007669"/>
    <property type="project" value="UniProtKB-UniPathway"/>
</dbReference>
<accession>A0A0L6U1F6</accession>
<dbReference type="GO" id="GO:0016052">
    <property type="term" value="P:carbohydrate catabolic process"/>
    <property type="evidence" value="ECO:0007669"/>
    <property type="project" value="UniProtKB-ARBA"/>
</dbReference>
<keyword evidence="11" id="KW-1185">Reference proteome</keyword>
<dbReference type="FunFam" id="3.40.1190.20:FF:000001">
    <property type="entry name" value="Phosphofructokinase"/>
    <property type="match status" value="1"/>
</dbReference>
<comment type="catalytic activity">
    <reaction evidence="6 8">
        <text>beta-D-fructose 1-phosphate + ATP = beta-D-fructose 1,6-bisphosphate + ADP + H(+)</text>
        <dbReference type="Rhea" id="RHEA:14213"/>
        <dbReference type="ChEBI" id="CHEBI:15378"/>
        <dbReference type="ChEBI" id="CHEBI:30616"/>
        <dbReference type="ChEBI" id="CHEBI:32966"/>
        <dbReference type="ChEBI" id="CHEBI:138881"/>
        <dbReference type="ChEBI" id="CHEBI:456216"/>
        <dbReference type="EC" id="2.7.1.56"/>
    </reaction>
</comment>
<protein>
    <recommendedName>
        <fullName evidence="7">Tagatose-6-phosphate kinase</fullName>
        <ecNumber evidence="7">2.7.1.144</ecNumber>
    </recommendedName>
</protein>
<keyword evidence="5 7" id="KW-0067">ATP-binding</keyword>
<reference evidence="11" key="1">
    <citation type="submission" date="2015-07" db="EMBL/GenBank/DDBJ databases">
        <title>Draft genome sequence of Acetobacterium bakii DSM 8293, a potential psychrophilic chemical producer through syngas fermentation.</title>
        <authorList>
            <person name="Song Y."/>
            <person name="Hwang S."/>
            <person name="Cho B.-K."/>
        </authorList>
    </citation>
    <scope>NUCLEOTIDE SEQUENCE [LARGE SCALE GENOMIC DNA]</scope>
    <source>
        <strain evidence="11">DSM 8239</strain>
    </source>
</reference>
<dbReference type="AlphaFoldDB" id="A0A0L6U1F6"/>
<evidence type="ECO:0000259" key="9">
    <source>
        <dbReference type="Pfam" id="PF00294"/>
    </source>
</evidence>
<dbReference type="SUPFAM" id="SSF53613">
    <property type="entry name" value="Ribokinase-like"/>
    <property type="match status" value="1"/>
</dbReference>
<dbReference type="InterPro" id="IPR029056">
    <property type="entry name" value="Ribokinase-like"/>
</dbReference>
<evidence type="ECO:0000256" key="8">
    <source>
        <dbReference type="RuleBase" id="RU369061"/>
    </source>
</evidence>
<comment type="similarity">
    <text evidence="7">Belongs to the carbohydrate kinase PfkB family. LacC subfamily.</text>
</comment>
<dbReference type="InterPro" id="IPR011611">
    <property type="entry name" value="PfkB_dom"/>
</dbReference>
<keyword evidence="2 7" id="KW-0808">Transferase</keyword>
<evidence type="ECO:0000256" key="4">
    <source>
        <dbReference type="ARBA" id="ARBA00022777"/>
    </source>
</evidence>
<dbReference type="Proteomes" id="UP000036873">
    <property type="component" value="Unassembled WGS sequence"/>
</dbReference>
<dbReference type="GO" id="GO:0044281">
    <property type="term" value="P:small molecule metabolic process"/>
    <property type="evidence" value="ECO:0007669"/>
    <property type="project" value="UniProtKB-ARBA"/>
</dbReference>
<keyword evidence="3 7" id="KW-0547">Nucleotide-binding</keyword>
<dbReference type="PANTHER" id="PTHR46566">
    <property type="entry name" value="1-PHOSPHOFRUCTOKINASE-RELATED"/>
    <property type="match status" value="1"/>
</dbReference>
<evidence type="ECO:0000256" key="6">
    <source>
        <dbReference type="ARBA" id="ARBA00047745"/>
    </source>
</evidence>
<dbReference type="NCBIfam" id="TIGR03168">
    <property type="entry name" value="1-PFK"/>
    <property type="match status" value="1"/>
</dbReference>
<name>A0A0L6U1F6_9FIRM</name>
<comment type="function">
    <text evidence="8">Catalyzes the ATP-dependent phosphorylation of fructose-l-phosphate to fructose-l,6-bisphosphate.</text>
</comment>
<dbReference type="InterPro" id="IPR002173">
    <property type="entry name" value="Carboh/pur_kinase_PfkB_CS"/>
</dbReference>
<dbReference type="EC" id="2.7.1.144" evidence="7"/>
<dbReference type="NCBIfam" id="TIGR03828">
    <property type="entry name" value="pfkB"/>
    <property type="match status" value="1"/>
</dbReference>
<evidence type="ECO:0000256" key="1">
    <source>
        <dbReference type="ARBA" id="ARBA00005380"/>
    </source>
</evidence>
<comment type="caution">
    <text evidence="10">The sequence shown here is derived from an EMBL/GenBank/DDBJ whole genome shotgun (WGS) entry which is preliminary data.</text>
</comment>